<dbReference type="AlphaFoldDB" id="A0A0F9RDR6"/>
<proteinExistence type="predicted"/>
<gene>
    <name evidence="1" type="ORF">LCGC14_0660150</name>
</gene>
<name>A0A0F9RDR6_9ZZZZ</name>
<evidence type="ECO:0000313" key="1">
    <source>
        <dbReference type="EMBL" id="KKN47692.1"/>
    </source>
</evidence>
<organism evidence="1">
    <name type="scientific">marine sediment metagenome</name>
    <dbReference type="NCBI Taxonomy" id="412755"/>
    <lineage>
        <taxon>unclassified sequences</taxon>
        <taxon>metagenomes</taxon>
        <taxon>ecological metagenomes</taxon>
    </lineage>
</organism>
<reference evidence="1" key="1">
    <citation type="journal article" date="2015" name="Nature">
        <title>Complex archaea that bridge the gap between prokaryotes and eukaryotes.</title>
        <authorList>
            <person name="Spang A."/>
            <person name="Saw J.H."/>
            <person name="Jorgensen S.L."/>
            <person name="Zaremba-Niedzwiedzka K."/>
            <person name="Martijn J."/>
            <person name="Lind A.E."/>
            <person name="van Eijk R."/>
            <person name="Schleper C."/>
            <person name="Guy L."/>
            <person name="Ettema T.J."/>
        </authorList>
    </citation>
    <scope>NUCLEOTIDE SEQUENCE</scope>
</reference>
<dbReference type="EMBL" id="LAZR01001261">
    <property type="protein sequence ID" value="KKN47692.1"/>
    <property type="molecule type" value="Genomic_DNA"/>
</dbReference>
<sequence>MLSKTIRNAAISGKYNEFDLETWRHEAKALEEDLGLAEYRQEEQLKRAAKYYAENVELREYVGHKPTCVQYTGPYDLGELEPACECGLDRVLA</sequence>
<accession>A0A0F9RDR6</accession>
<comment type="caution">
    <text evidence="1">The sequence shown here is derived from an EMBL/GenBank/DDBJ whole genome shotgun (WGS) entry which is preliminary data.</text>
</comment>
<protein>
    <submittedName>
        <fullName evidence="1">Uncharacterized protein</fullName>
    </submittedName>
</protein>